<keyword evidence="2" id="KW-1133">Transmembrane helix</keyword>
<evidence type="ECO:0000313" key="3">
    <source>
        <dbReference type="EMBL" id="AFZ20765.1"/>
    </source>
</evidence>
<protein>
    <submittedName>
        <fullName evidence="3">Uncharacterized protein</fullName>
    </submittedName>
</protein>
<dbReference type="HOGENOM" id="CLU_383978_0_0_3"/>
<sequence>MPNRRFRLEVRQQLLVDAGLLALLALMIIIITTAYISSEHNFHWWIDWYARTLDIVTTGRESPGEAIQRVQQSLIAERNRLFTLPLIPFILVFGSSRLVYEIALALVYLLPFALVMGAIATQLIRAHSRPVFWATAFLTLLIPVSWIPTFMGIPDTGGAVFLGLATFFYLQDVRLKTGWRIPLIGFLIGAAILLRRPFVYAGVTFLGAITLQALLFFIAEVGKASLQEVNEKQVLSLRESLNPIVQPWRWLRSRVGRRESLNYRLASVSTYLAAFAPWLWREPTTTGGHNTHAMAWRNLLLAGVRIALIGATVLATLWIVAPQFTYAALTTNYKNLYTSWSLPFSDIFNLYASFYGWGTWLLVLLGFSASLLTRSLPLTGVSLVGLSGVLSLSVWLVVLRYGNVFYSLQVTPFIVIGLVALIWTTWIRLRGKRRSLLLGVMGGYLVVNFMVGLAPIGTMSRVFHPLFALNMPPLVRTDYDEVVRLVNSLRQLTPEGEPILVVGFQRLQLTGNMLRSAEYLLYPEEDRVLNTLPAPEVDSRDSYPLEEMVEAQYVVVPSRLPAYSSNPAQNPAVGEWLPNQENDVVNVVFDAFTQNWEFAQDFRRLPTEFQFENGVVVNIYQRLRPTSLATAVRTLHAMQQQIGERPGSQGNWIILSQWLHNTTVRQNSGNRYKVVAFRRDYPWGEEERTYRLFESTSLVKALGLPSPSGRRAKTLSSSALSVERSPNGRDRTVRGTLASNVATSQERGGTLEAPDSSSFPLPKLRLVRALRNQGLEQPNTALPDQEAREDRTQQLGTSLLYLGPLTDQAKVSGVIDYLDQACVGSSLRVAMLDKEGDIVSSTESAYRHTPEKSTKFDLSVRGQDSAYLLLNILNYDQNDLVNSCTLQINPLTVFNPKS</sequence>
<evidence type="ECO:0000256" key="2">
    <source>
        <dbReference type="SAM" id="Phobius"/>
    </source>
</evidence>
<feature type="region of interest" description="Disordered" evidence="1">
    <location>
        <begin position="704"/>
        <end position="757"/>
    </location>
</feature>
<dbReference type="Proteomes" id="UP000010471">
    <property type="component" value="Chromosome"/>
</dbReference>
<evidence type="ECO:0000256" key="1">
    <source>
        <dbReference type="SAM" id="MobiDB-lite"/>
    </source>
</evidence>
<feature type="transmembrane region" description="Helical" evidence="2">
    <location>
        <begin position="14"/>
        <end position="36"/>
    </location>
</feature>
<name>K9WK21_9CYAN</name>
<feature type="transmembrane region" description="Helical" evidence="2">
    <location>
        <begin position="380"/>
        <end position="398"/>
    </location>
</feature>
<feature type="transmembrane region" description="Helical" evidence="2">
    <location>
        <begin position="200"/>
        <end position="219"/>
    </location>
</feature>
<dbReference type="OrthoDB" id="437613at2"/>
<dbReference type="AlphaFoldDB" id="K9WK21"/>
<reference evidence="3 4" key="1">
    <citation type="submission" date="2012-06" db="EMBL/GenBank/DDBJ databases">
        <title>Finished chromosome of genome of Microcoleus sp. PCC 7113.</title>
        <authorList>
            <consortium name="US DOE Joint Genome Institute"/>
            <person name="Gugger M."/>
            <person name="Coursin T."/>
            <person name="Rippka R."/>
            <person name="Tandeau De Marsac N."/>
            <person name="Huntemann M."/>
            <person name="Wei C.-L."/>
            <person name="Han J."/>
            <person name="Detter J.C."/>
            <person name="Han C."/>
            <person name="Tapia R."/>
            <person name="Chen A."/>
            <person name="Kyrpides N."/>
            <person name="Mavromatis K."/>
            <person name="Markowitz V."/>
            <person name="Szeto E."/>
            <person name="Ivanova N."/>
            <person name="Pagani I."/>
            <person name="Pati A."/>
            <person name="Goodwin L."/>
            <person name="Nordberg H.P."/>
            <person name="Cantor M.N."/>
            <person name="Hua S.X."/>
            <person name="Woyke T."/>
            <person name="Kerfeld C.A."/>
        </authorList>
    </citation>
    <scope>NUCLEOTIDE SEQUENCE [LARGE SCALE GENOMIC DNA]</scope>
    <source>
        <strain evidence="3 4">PCC 7113</strain>
    </source>
</reference>
<dbReference type="PATRIC" id="fig|1173027.3.peg.5662"/>
<feature type="transmembrane region" description="Helical" evidence="2">
    <location>
        <begin position="131"/>
        <end position="147"/>
    </location>
</feature>
<feature type="transmembrane region" description="Helical" evidence="2">
    <location>
        <begin position="98"/>
        <end position="119"/>
    </location>
</feature>
<feature type="transmembrane region" description="Helical" evidence="2">
    <location>
        <begin position="300"/>
        <end position="321"/>
    </location>
</feature>
<dbReference type="EMBL" id="CP003630">
    <property type="protein sequence ID" value="AFZ20765.1"/>
    <property type="molecule type" value="Genomic_DNA"/>
</dbReference>
<accession>K9WK21</accession>
<dbReference type="RefSeq" id="WP_015184898.1">
    <property type="nucleotide sequence ID" value="NC_019738.1"/>
</dbReference>
<feature type="compositionally biased region" description="Polar residues" evidence="1">
    <location>
        <begin position="737"/>
        <end position="747"/>
    </location>
</feature>
<keyword evidence="2" id="KW-0472">Membrane</keyword>
<feature type="transmembrane region" description="Helical" evidence="2">
    <location>
        <begin position="404"/>
        <end position="424"/>
    </location>
</feature>
<feature type="transmembrane region" description="Helical" evidence="2">
    <location>
        <begin position="436"/>
        <end position="456"/>
    </location>
</feature>
<gene>
    <name evidence="3" type="ORF">Mic7113_5108</name>
</gene>
<dbReference type="KEGG" id="mic:Mic7113_5108"/>
<feature type="transmembrane region" description="Helical" evidence="2">
    <location>
        <begin position="357"/>
        <end position="373"/>
    </location>
</feature>
<organism evidence="3 4">
    <name type="scientific">Allocoleopsis franciscana PCC 7113</name>
    <dbReference type="NCBI Taxonomy" id="1173027"/>
    <lineage>
        <taxon>Bacteria</taxon>
        <taxon>Bacillati</taxon>
        <taxon>Cyanobacteriota</taxon>
        <taxon>Cyanophyceae</taxon>
        <taxon>Coleofasciculales</taxon>
        <taxon>Coleofasciculaceae</taxon>
        <taxon>Allocoleopsis</taxon>
        <taxon>Allocoleopsis franciscana</taxon>
    </lineage>
</organism>
<proteinExistence type="predicted"/>
<dbReference type="eggNOG" id="ENOG503091P">
    <property type="taxonomic scope" value="Bacteria"/>
</dbReference>
<keyword evidence="2" id="KW-0812">Transmembrane</keyword>
<dbReference type="STRING" id="1173027.Mic7113_5108"/>
<evidence type="ECO:0000313" key="4">
    <source>
        <dbReference type="Proteomes" id="UP000010471"/>
    </source>
</evidence>
<keyword evidence="4" id="KW-1185">Reference proteome</keyword>